<evidence type="ECO:0000256" key="1">
    <source>
        <dbReference type="SAM" id="MobiDB-lite"/>
    </source>
</evidence>
<sequence>MSEPDVVDDDWDDIEDDGVLDASDTLDDDAADDPLDVGIEPADRWSGANRFGTTLAEQRAGESLDQLLAEEEPDTDLGGYNDEDEDELIRRGDEEEPRAGRLVAPDEGFGLDDEPDAVGYDAGISGGGASAEEAAIHLVDDPDGQGDGPLR</sequence>
<feature type="region of interest" description="Disordered" evidence="1">
    <location>
        <begin position="68"/>
        <end position="127"/>
    </location>
</feature>
<feature type="region of interest" description="Disordered" evidence="1">
    <location>
        <begin position="1"/>
        <end position="51"/>
    </location>
</feature>
<evidence type="ECO:0000259" key="2">
    <source>
        <dbReference type="Pfam" id="PF18970"/>
    </source>
</evidence>
<reference evidence="4" key="1">
    <citation type="journal article" date="2019" name="Int. J. Syst. Evol. Microbiol.">
        <title>The Global Catalogue of Microorganisms (GCM) 10K type strain sequencing project: providing services to taxonomists for standard genome sequencing and annotation.</title>
        <authorList>
            <consortium name="The Broad Institute Genomics Platform"/>
            <consortium name="The Broad Institute Genome Sequencing Center for Infectious Disease"/>
            <person name="Wu L."/>
            <person name="Ma J."/>
        </authorList>
    </citation>
    <scope>NUCLEOTIDE SEQUENCE [LARGE SCALE GENOMIC DNA]</scope>
    <source>
        <strain evidence="4">JCM 18304</strain>
    </source>
</reference>
<feature type="compositionally biased region" description="Basic and acidic residues" evidence="1">
    <location>
        <begin position="88"/>
        <end position="99"/>
    </location>
</feature>
<evidence type="ECO:0000313" key="4">
    <source>
        <dbReference type="Proteomes" id="UP001501570"/>
    </source>
</evidence>
<feature type="domain" description="DUF5709" evidence="2">
    <location>
        <begin position="94"/>
        <end position="141"/>
    </location>
</feature>
<name>A0ABP9SMT8_9ACTN</name>
<dbReference type="Pfam" id="PF18970">
    <property type="entry name" value="DUF5709"/>
    <property type="match status" value="1"/>
</dbReference>
<dbReference type="RefSeq" id="WP_345637945.1">
    <property type="nucleotide sequence ID" value="NZ_BAABJQ010000037.1"/>
</dbReference>
<gene>
    <name evidence="3" type="ORF">GCM10023322_74760</name>
</gene>
<dbReference type="EMBL" id="BAABJQ010000037">
    <property type="protein sequence ID" value="GAA5199340.1"/>
    <property type="molecule type" value="Genomic_DNA"/>
</dbReference>
<feature type="compositionally biased region" description="Acidic residues" evidence="1">
    <location>
        <begin position="68"/>
        <end position="87"/>
    </location>
</feature>
<proteinExistence type="predicted"/>
<feature type="region of interest" description="Disordered" evidence="1">
    <location>
        <begin position="132"/>
        <end position="151"/>
    </location>
</feature>
<dbReference type="Proteomes" id="UP001501570">
    <property type="component" value="Unassembled WGS sequence"/>
</dbReference>
<organism evidence="3 4">
    <name type="scientific">Rugosimonospora acidiphila</name>
    <dbReference type="NCBI Taxonomy" id="556531"/>
    <lineage>
        <taxon>Bacteria</taxon>
        <taxon>Bacillati</taxon>
        <taxon>Actinomycetota</taxon>
        <taxon>Actinomycetes</taxon>
        <taxon>Micromonosporales</taxon>
        <taxon>Micromonosporaceae</taxon>
        <taxon>Rugosimonospora</taxon>
    </lineage>
</organism>
<evidence type="ECO:0000313" key="3">
    <source>
        <dbReference type="EMBL" id="GAA5199340.1"/>
    </source>
</evidence>
<dbReference type="InterPro" id="IPR043763">
    <property type="entry name" value="DUF5709"/>
</dbReference>
<protein>
    <recommendedName>
        <fullName evidence="2">DUF5709 domain-containing protein</fullName>
    </recommendedName>
</protein>
<comment type="caution">
    <text evidence="3">The sequence shown here is derived from an EMBL/GenBank/DDBJ whole genome shotgun (WGS) entry which is preliminary data.</text>
</comment>
<feature type="compositionally biased region" description="Acidic residues" evidence="1">
    <location>
        <begin position="1"/>
        <end position="35"/>
    </location>
</feature>
<accession>A0ABP9SMT8</accession>
<keyword evidence="4" id="KW-1185">Reference proteome</keyword>